<reference evidence="10 11" key="1">
    <citation type="journal article" date="2016" name="Nat. Commun.">
        <title>Thousands of microbial genomes shed light on interconnected biogeochemical processes in an aquifer system.</title>
        <authorList>
            <person name="Anantharaman K."/>
            <person name="Brown C.T."/>
            <person name="Hug L.A."/>
            <person name="Sharon I."/>
            <person name="Castelle C.J."/>
            <person name="Probst A.J."/>
            <person name="Thomas B.C."/>
            <person name="Singh A."/>
            <person name="Wilkins M.J."/>
            <person name="Karaoz U."/>
            <person name="Brodie E.L."/>
            <person name="Williams K.H."/>
            <person name="Hubbard S.S."/>
            <person name="Banfield J.F."/>
        </authorList>
    </citation>
    <scope>NUCLEOTIDE SEQUENCE [LARGE SCALE GENOMIC DNA]</scope>
</reference>
<dbReference type="InterPro" id="IPR029491">
    <property type="entry name" value="Helicase_HTH"/>
</dbReference>
<evidence type="ECO:0000256" key="6">
    <source>
        <dbReference type="ARBA" id="ARBA00023125"/>
    </source>
</evidence>
<keyword evidence="3" id="KW-0378">Hydrolase</keyword>
<keyword evidence="5" id="KW-0067">ATP-binding</keyword>
<name>A0A1G2TKI1_9BACT</name>
<feature type="domain" description="AAA+ ATPase" evidence="9">
    <location>
        <begin position="12"/>
        <end position="161"/>
    </location>
</feature>
<dbReference type="InterPro" id="IPR010285">
    <property type="entry name" value="DNA_helicase_pif1-like_DEAD"/>
</dbReference>
<keyword evidence="4" id="KW-0347">Helicase</keyword>
<organism evidence="10 11">
    <name type="scientific">Candidatus Zambryskibacteria bacterium RIFCSPHIGHO2_12_FULL_38_37</name>
    <dbReference type="NCBI Taxonomy" id="1802751"/>
    <lineage>
        <taxon>Bacteria</taxon>
        <taxon>Candidatus Zambryskiibacteriota</taxon>
    </lineage>
</organism>
<dbReference type="CDD" id="cd18037">
    <property type="entry name" value="DEXSc_Pif1_like"/>
    <property type="match status" value="1"/>
</dbReference>
<keyword evidence="7" id="KW-0234">DNA repair</keyword>
<gene>
    <name evidence="10" type="ORF">A3E32_03150</name>
</gene>
<evidence type="ECO:0000256" key="7">
    <source>
        <dbReference type="ARBA" id="ARBA00023204"/>
    </source>
</evidence>
<comment type="caution">
    <text evidence="10">The sequence shown here is derived from an EMBL/GenBank/DDBJ whole genome shotgun (WGS) entry which is preliminary data.</text>
</comment>
<dbReference type="Pfam" id="PF21530">
    <property type="entry name" value="Pif1_2B_dom"/>
    <property type="match status" value="1"/>
</dbReference>
<dbReference type="GO" id="GO:0006281">
    <property type="term" value="P:DNA repair"/>
    <property type="evidence" value="ECO:0007669"/>
    <property type="project" value="InterPro"/>
</dbReference>
<dbReference type="Proteomes" id="UP000178530">
    <property type="component" value="Unassembled WGS sequence"/>
</dbReference>
<dbReference type="InterPro" id="IPR027417">
    <property type="entry name" value="P-loop_NTPase"/>
</dbReference>
<evidence type="ECO:0000256" key="5">
    <source>
        <dbReference type="ARBA" id="ARBA00022840"/>
    </source>
</evidence>
<dbReference type="AlphaFoldDB" id="A0A1G2TKI1"/>
<dbReference type="Gene3D" id="3.40.50.300">
    <property type="entry name" value="P-loop containing nucleotide triphosphate hydrolases"/>
    <property type="match status" value="1"/>
</dbReference>
<keyword evidence="8" id="KW-0413">Isomerase</keyword>
<dbReference type="PANTHER" id="PTHR47642">
    <property type="entry name" value="ATP-DEPENDENT DNA HELICASE"/>
    <property type="match status" value="1"/>
</dbReference>
<dbReference type="Pfam" id="PF14493">
    <property type="entry name" value="HTH_40"/>
    <property type="match status" value="1"/>
</dbReference>
<keyword evidence="6" id="KW-0238">DNA-binding</keyword>
<dbReference type="Gene3D" id="1.10.10.1390">
    <property type="entry name" value="ATP-dependent DNA helicase RecQ"/>
    <property type="match status" value="1"/>
</dbReference>
<evidence type="ECO:0000256" key="8">
    <source>
        <dbReference type="ARBA" id="ARBA00023235"/>
    </source>
</evidence>
<evidence type="ECO:0000313" key="10">
    <source>
        <dbReference type="EMBL" id="OHA97692.1"/>
    </source>
</evidence>
<accession>A0A1G2TKI1</accession>
<dbReference type="InterPro" id="IPR049163">
    <property type="entry name" value="Pif1-like_2B_dom"/>
</dbReference>
<evidence type="ECO:0000256" key="4">
    <source>
        <dbReference type="ARBA" id="ARBA00022806"/>
    </source>
</evidence>
<evidence type="ECO:0000259" key="9">
    <source>
        <dbReference type="SMART" id="SM00382"/>
    </source>
</evidence>
<dbReference type="EMBL" id="MHVU01000041">
    <property type="protein sequence ID" value="OHA97692.1"/>
    <property type="molecule type" value="Genomic_DNA"/>
</dbReference>
<dbReference type="SMART" id="SM00382">
    <property type="entry name" value="AAA"/>
    <property type="match status" value="1"/>
</dbReference>
<keyword evidence="1" id="KW-0547">Nucleotide-binding</keyword>
<evidence type="ECO:0000256" key="1">
    <source>
        <dbReference type="ARBA" id="ARBA00022741"/>
    </source>
</evidence>
<evidence type="ECO:0000256" key="2">
    <source>
        <dbReference type="ARBA" id="ARBA00022763"/>
    </source>
</evidence>
<dbReference type="InterPro" id="IPR003593">
    <property type="entry name" value="AAA+_ATPase"/>
</dbReference>
<dbReference type="SUPFAM" id="SSF52540">
    <property type="entry name" value="P-loop containing nucleoside triphosphate hydrolases"/>
    <property type="match status" value="2"/>
</dbReference>
<dbReference type="PANTHER" id="PTHR47642:SF5">
    <property type="entry name" value="ATP-DEPENDENT DNA HELICASE"/>
    <property type="match status" value="1"/>
</dbReference>
<dbReference type="GO" id="GO:0003678">
    <property type="term" value="F:DNA helicase activity"/>
    <property type="evidence" value="ECO:0007669"/>
    <property type="project" value="InterPro"/>
</dbReference>
<evidence type="ECO:0000256" key="3">
    <source>
        <dbReference type="ARBA" id="ARBA00022801"/>
    </source>
</evidence>
<dbReference type="GO" id="GO:0000723">
    <property type="term" value="P:telomere maintenance"/>
    <property type="evidence" value="ECO:0007669"/>
    <property type="project" value="InterPro"/>
</dbReference>
<dbReference type="Pfam" id="PF05970">
    <property type="entry name" value="PIF1"/>
    <property type="match status" value="1"/>
</dbReference>
<dbReference type="CDD" id="cd18809">
    <property type="entry name" value="SF1_C_RecD"/>
    <property type="match status" value="1"/>
</dbReference>
<protein>
    <recommendedName>
        <fullName evidence="9">AAA+ ATPase domain-containing protein</fullName>
    </recommendedName>
</protein>
<dbReference type="InterPro" id="IPR051055">
    <property type="entry name" value="PIF1_helicase"/>
</dbReference>
<evidence type="ECO:0000313" key="11">
    <source>
        <dbReference type="Proteomes" id="UP000178530"/>
    </source>
</evidence>
<keyword evidence="2" id="KW-0227">DNA damage</keyword>
<proteinExistence type="predicted"/>
<sequence length="572" mass="64588">MLQSEALDILKMGKNVFLTGPAGSGKTHVVNEYVKYLKSMAVDVAVTASTGIAATHIGGMTIHSWSGLGIRDRLTDYDIDDLMQRQYLYKRFERTKVLIIDEVSMLHHYRLDLIEWICRQMKRSDRPFGGMQVVLCGDFFQLPPVTRGDIVESEFAYKAEVWGSSKLTICYLSEQHRQKDNIYLSILNQIRENKVTEKTIDLLKSRLNAQDNLGTGTTKLYTHNIDVDVINNRHLDLIKVAGKSYVMSHKGSPNLTATLRKSCLSPETLVLKVGARVMFTKNHMDGGFVNGTLGVVKDFNQFGDPVVRTTTGMLFTVLPGSWKIEEEGKVKAEITQLPLRLAWAITVHKSQGMSLDAMEVDLSNAFVRGMGYVALSRVRSLGGMKLLGFNEMSLQVDPEVLERDLEFRRMSDSARQDLAEMSRAEIAEIQKGYLKKIEPSSAERQLKNKAKLRQKEKQENQIAKKSTVEITSDMIAKEMPLAEIADARKVKPETIVSHIEDMVMADKLEKTNRCPDITYLKRELKRSEIDDILSAFAKAGTTTLSPVYNLLAKQKKKPSYLKIRLARLFLDK</sequence>